<evidence type="ECO:0000256" key="1">
    <source>
        <dbReference type="ARBA" id="ARBA00022801"/>
    </source>
</evidence>
<dbReference type="RefSeq" id="WP_154527655.1">
    <property type="nucleotide sequence ID" value="NZ_VUNH01000001.1"/>
</dbReference>
<comment type="cofactor">
    <cofactor evidence="2">
        <name>Mn(2+)</name>
        <dbReference type="ChEBI" id="CHEBI:29035"/>
    </cofactor>
    <text evidence="2">The Mn(2+) ion enhances activity.</text>
</comment>
<dbReference type="PIRSF" id="PIRSF005962">
    <property type="entry name" value="Pept_M20D_amidohydro"/>
    <property type="match status" value="1"/>
</dbReference>
<gene>
    <name evidence="4" type="ORF">FYJ74_00370</name>
</gene>
<feature type="binding site" evidence="2">
    <location>
        <position position="135"/>
    </location>
    <ligand>
        <name>Mn(2+)</name>
        <dbReference type="ChEBI" id="CHEBI:29035"/>
        <label>2</label>
    </ligand>
</feature>
<dbReference type="PANTHER" id="PTHR11014:SF63">
    <property type="entry name" value="METALLOPEPTIDASE, PUTATIVE (AFU_ORTHOLOGUE AFUA_6G09600)-RELATED"/>
    <property type="match status" value="1"/>
</dbReference>
<dbReference type="FunFam" id="3.30.70.360:FF:000001">
    <property type="entry name" value="N-acetyldiaminopimelate deacetylase"/>
    <property type="match status" value="1"/>
</dbReference>
<dbReference type="EMBL" id="VUNH01000001">
    <property type="protein sequence ID" value="MST54512.1"/>
    <property type="molecule type" value="Genomic_DNA"/>
</dbReference>
<proteinExistence type="predicted"/>
<dbReference type="Pfam" id="PF07687">
    <property type="entry name" value="M20_dimer"/>
    <property type="match status" value="1"/>
</dbReference>
<accession>A0A6L5YAG0</accession>
<dbReference type="AlphaFoldDB" id="A0A6L5YAG0"/>
<protein>
    <submittedName>
        <fullName evidence="4">Amidohydrolase</fullName>
    </submittedName>
</protein>
<dbReference type="Gene3D" id="3.40.630.10">
    <property type="entry name" value="Zn peptidases"/>
    <property type="match status" value="1"/>
</dbReference>
<dbReference type="GO" id="GO:0050118">
    <property type="term" value="F:N-acetyldiaminopimelate deacetylase activity"/>
    <property type="evidence" value="ECO:0007669"/>
    <property type="project" value="UniProtKB-ARBA"/>
</dbReference>
<organism evidence="4 5">
    <name type="scientific">Pyramidobacter porci</name>
    <dbReference type="NCBI Taxonomy" id="2605789"/>
    <lineage>
        <taxon>Bacteria</taxon>
        <taxon>Thermotogati</taxon>
        <taxon>Synergistota</taxon>
        <taxon>Synergistia</taxon>
        <taxon>Synergistales</taxon>
        <taxon>Dethiosulfovibrionaceae</taxon>
        <taxon>Pyramidobacter</taxon>
    </lineage>
</organism>
<keyword evidence="2" id="KW-0464">Manganese</keyword>
<keyword evidence="5" id="KW-1185">Reference proteome</keyword>
<sequence length="394" mass="42323">MWEKCQSLQNDLVALRRRFHQIPELGEDLPETQALLCAELDKMGIPYKRNTLDSGVVALIEGGKSGKVVALRADMDGLPIAEATGLPFASRHEGRMHACGHDTHITMLLGAAKVLNENKADLKGTVKLIFQTAEETCTGSQIMLKEGVMENPHVDAVFGMHIGTIIDPSIAAGTVIVTPGCCMASYDHFVLRVTGKGCHGSTPEKGVDPIVVASNIVLALEEIVAREVPSTKAAVVTIGRIHGGIAYNAIPGEVEIEGTTRALEEDVRQYLGKRIGEIAAGIAKSYRAECAYEMIWGAPPVVNDEEMAKLAAGAAAKVLGESGVITSIPAPNMGGEDFAFYLRERPGAFMFLSSSNHEKHTDGPHHNPHFDVDEDVFWKGSAVFVSIVEDYLGK</sequence>
<evidence type="ECO:0000313" key="5">
    <source>
        <dbReference type="Proteomes" id="UP000473699"/>
    </source>
</evidence>
<feature type="binding site" evidence="2">
    <location>
        <position position="161"/>
    </location>
    <ligand>
        <name>Mn(2+)</name>
        <dbReference type="ChEBI" id="CHEBI:29035"/>
        <label>2</label>
    </ligand>
</feature>
<dbReference type="GO" id="GO:0046872">
    <property type="term" value="F:metal ion binding"/>
    <property type="evidence" value="ECO:0007669"/>
    <property type="project" value="UniProtKB-KW"/>
</dbReference>
<dbReference type="InterPro" id="IPR011650">
    <property type="entry name" value="Peptidase_M20_dimer"/>
</dbReference>
<dbReference type="PANTHER" id="PTHR11014">
    <property type="entry name" value="PEPTIDASE M20 FAMILY MEMBER"/>
    <property type="match status" value="1"/>
</dbReference>
<feature type="domain" description="Peptidase M20 dimerisation" evidence="3">
    <location>
        <begin position="189"/>
        <end position="284"/>
    </location>
</feature>
<comment type="caution">
    <text evidence="4">The sequence shown here is derived from an EMBL/GenBank/DDBJ whole genome shotgun (WGS) entry which is preliminary data.</text>
</comment>
<dbReference type="SUPFAM" id="SSF55031">
    <property type="entry name" value="Bacterial exopeptidase dimerisation domain"/>
    <property type="match status" value="1"/>
</dbReference>
<feature type="binding site" evidence="2">
    <location>
        <position position="101"/>
    </location>
    <ligand>
        <name>Mn(2+)</name>
        <dbReference type="ChEBI" id="CHEBI:29035"/>
        <label>2</label>
    </ligand>
</feature>
<dbReference type="NCBIfam" id="TIGR01891">
    <property type="entry name" value="amidohydrolases"/>
    <property type="match status" value="1"/>
</dbReference>
<feature type="binding site" evidence="2">
    <location>
        <position position="366"/>
    </location>
    <ligand>
        <name>Mn(2+)</name>
        <dbReference type="ChEBI" id="CHEBI:29035"/>
        <label>2</label>
    </ligand>
</feature>
<evidence type="ECO:0000259" key="3">
    <source>
        <dbReference type="Pfam" id="PF07687"/>
    </source>
</evidence>
<dbReference type="CDD" id="cd03886">
    <property type="entry name" value="M20_Acy1"/>
    <property type="match status" value="1"/>
</dbReference>
<reference evidence="4 5" key="1">
    <citation type="submission" date="2019-08" db="EMBL/GenBank/DDBJ databases">
        <title>In-depth cultivation of the pig gut microbiome towards novel bacterial diversity and tailored functional studies.</title>
        <authorList>
            <person name="Wylensek D."/>
            <person name="Hitch T.C.A."/>
            <person name="Clavel T."/>
        </authorList>
    </citation>
    <scope>NUCLEOTIDE SEQUENCE [LARGE SCALE GENOMIC DNA]</scope>
    <source>
        <strain evidence="4 5">SM-530-WT-4B</strain>
    </source>
</reference>
<dbReference type="InterPro" id="IPR017439">
    <property type="entry name" value="Amidohydrolase"/>
</dbReference>
<keyword evidence="1 4" id="KW-0378">Hydrolase</keyword>
<dbReference type="InterPro" id="IPR002933">
    <property type="entry name" value="Peptidase_M20"/>
</dbReference>
<evidence type="ECO:0000256" key="2">
    <source>
        <dbReference type="PIRSR" id="PIRSR005962-1"/>
    </source>
</evidence>
<dbReference type="GO" id="GO:0019877">
    <property type="term" value="P:diaminopimelate biosynthetic process"/>
    <property type="evidence" value="ECO:0007669"/>
    <property type="project" value="UniProtKB-ARBA"/>
</dbReference>
<keyword evidence="2" id="KW-0479">Metal-binding</keyword>
<dbReference type="Gene3D" id="3.30.70.360">
    <property type="match status" value="1"/>
</dbReference>
<dbReference type="Pfam" id="PF01546">
    <property type="entry name" value="Peptidase_M20"/>
    <property type="match status" value="1"/>
</dbReference>
<dbReference type="SUPFAM" id="SSF53187">
    <property type="entry name" value="Zn-dependent exopeptidases"/>
    <property type="match status" value="1"/>
</dbReference>
<name>A0A6L5YAG0_9BACT</name>
<feature type="binding site" evidence="2">
    <location>
        <position position="99"/>
    </location>
    <ligand>
        <name>Mn(2+)</name>
        <dbReference type="ChEBI" id="CHEBI:29035"/>
        <label>2</label>
    </ligand>
</feature>
<evidence type="ECO:0000313" key="4">
    <source>
        <dbReference type="EMBL" id="MST54512.1"/>
    </source>
</evidence>
<dbReference type="InterPro" id="IPR036264">
    <property type="entry name" value="Bact_exopeptidase_dim_dom"/>
</dbReference>
<dbReference type="Proteomes" id="UP000473699">
    <property type="component" value="Unassembled WGS sequence"/>
</dbReference>